<sequence>MPSSPATPQFVIFGDSLTEWSFSEETQGFGLFLSQLYQHKVDIIVLFGASIVEWSFREETQGFGWFLERKYANKAKIVNEGTYCGTVPFHT</sequence>
<accession>A0A6A5KSX4</accession>
<dbReference type="Proteomes" id="UP000800040">
    <property type="component" value="Unassembled WGS sequence"/>
</dbReference>
<gene>
    <name evidence="1" type="ORF">BDW02DRAFT_486865</name>
</gene>
<dbReference type="PANTHER" id="PTHR14209">
    <property type="entry name" value="ISOAMYL ACETATE-HYDROLYZING ESTERASE 1"/>
    <property type="match status" value="1"/>
</dbReference>
<evidence type="ECO:0000313" key="1">
    <source>
        <dbReference type="EMBL" id="KAF1839357.1"/>
    </source>
</evidence>
<dbReference type="EMBL" id="ML975245">
    <property type="protein sequence ID" value="KAF1839357.1"/>
    <property type="molecule type" value="Genomic_DNA"/>
</dbReference>
<dbReference type="Gene3D" id="3.40.50.1110">
    <property type="entry name" value="SGNH hydrolase"/>
    <property type="match status" value="2"/>
</dbReference>
<name>A0A6A5KSX4_9PLEO</name>
<dbReference type="InterPro" id="IPR045136">
    <property type="entry name" value="Iah1-like"/>
</dbReference>
<dbReference type="OrthoDB" id="671439at2759"/>
<dbReference type="PANTHER" id="PTHR14209:SF19">
    <property type="entry name" value="ISOAMYL ACETATE-HYDROLYZING ESTERASE 1 HOMOLOG"/>
    <property type="match status" value="1"/>
</dbReference>
<proteinExistence type="predicted"/>
<evidence type="ECO:0008006" key="3">
    <source>
        <dbReference type="Google" id="ProtNLM"/>
    </source>
</evidence>
<keyword evidence="2" id="KW-1185">Reference proteome</keyword>
<reference evidence="1" key="1">
    <citation type="submission" date="2020-01" db="EMBL/GenBank/DDBJ databases">
        <authorList>
            <consortium name="DOE Joint Genome Institute"/>
            <person name="Haridas S."/>
            <person name="Albert R."/>
            <person name="Binder M."/>
            <person name="Bloem J."/>
            <person name="Labutti K."/>
            <person name="Salamov A."/>
            <person name="Andreopoulos B."/>
            <person name="Baker S.E."/>
            <person name="Barry K."/>
            <person name="Bills G."/>
            <person name="Bluhm B.H."/>
            <person name="Cannon C."/>
            <person name="Castanera R."/>
            <person name="Culley D.E."/>
            <person name="Daum C."/>
            <person name="Ezra D."/>
            <person name="Gonzalez J.B."/>
            <person name="Henrissat B."/>
            <person name="Kuo A."/>
            <person name="Liang C."/>
            <person name="Lipzen A."/>
            <person name="Lutzoni F."/>
            <person name="Magnuson J."/>
            <person name="Mondo S."/>
            <person name="Nolan M."/>
            <person name="Ohm R."/>
            <person name="Pangilinan J."/>
            <person name="Park H.-J."/>
            <person name="Ramirez L."/>
            <person name="Alfaro M."/>
            <person name="Sun H."/>
            <person name="Tritt A."/>
            <person name="Yoshinaga Y."/>
            <person name="Zwiers L.-H."/>
            <person name="Turgeon B.G."/>
            <person name="Goodwin S.B."/>
            <person name="Spatafora J.W."/>
            <person name="Crous P.W."/>
            <person name="Grigoriev I.V."/>
        </authorList>
    </citation>
    <scope>NUCLEOTIDE SEQUENCE</scope>
    <source>
        <strain evidence="1">P77</strain>
    </source>
</reference>
<dbReference type="AlphaFoldDB" id="A0A6A5KSX4"/>
<dbReference type="InterPro" id="IPR036514">
    <property type="entry name" value="SGNH_hydro_sf"/>
</dbReference>
<evidence type="ECO:0000313" key="2">
    <source>
        <dbReference type="Proteomes" id="UP000800040"/>
    </source>
</evidence>
<organism evidence="1 2">
    <name type="scientific">Decorospora gaudefroyi</name>
    <dbReference type="NCBI Taxonomy" id="184978"/>
    <lineage>
        <taxon>Eukaryota</taxon>
        <taxon>Fungi</taxon>
        <taxon>Dikarya</taxon>
        <taxon>Ascomycota</taxon>
        <taxon>Pezizomycotina</taxon>
        <taxon>Dothideomycetes</taxon>
        <taxon>Pleosporomycetidae</taxon>
        <taxon>Pleosporales</taxon>
        <taxon>Pleosporineae</taxon>
        <taxon>Pleosporaceae</taxon>
        <taxon>Decorospora</taxon>
    </lineage>
</organism>
<protein>
    <recommendedName>
        <fullName evidence="3">SGNH hydrolase-type esterase domain-containing protein</fullName>
    </recommendedName>
</protein>